<dbReference type="AlphaFoldDB" id="A0A1E3B6W3"/>
<proteinExistence type="predicted"/>
<protein>
    <recommendedName>
        <fullName evidence="1">Reverse transcriptase Ty1/copia-type domain-containing protein</fullName>
    </recommendedName>
</protein>
<dbReference type="VEuPathDB" id="FungiDB:SI65_08580"/>
<dbReference type="InterPro" id="IPR043502">
    <property type="entry name" value="DNA/RNA_pol_sf"/>
</dbReference>
<dbReference type="STRING" id="573508.A0A1E3B6W3"/>
<comment type="caution">
    <text evidence="2">The sequence shown here is derived from an EMBL/GenBank/DDBJ whole genome shotgun (WGS) entry which is preliminary data.</text>
</comment>
<organism evidence="2 3">
    <name type="scientific">Aspergillus cristatus</name>
    <name type="common">Chinese Fuzhuan brick tea-fermentation fungus</name>
    <name type="synonym">Eurotium cristatum</name>
    <dbReference type="NCBI Taxonomy" id="573508"/>
    <lineage>
        <taxon>Eukaryota</taxon>
        <taxon>Fungi</taxon>
        <taxon>Dikarya</taxon>
        <taxon>Ascomycota</taxon>
        <taxon>Pezizomycotina</taxon>
        <taxon>Eurotiomycetes</taxon>
        <taxon>Eurotiomycetidae</taxon>
        <taxon>Eurotiales</taxon>
        <taxon>Aspergillaceae</taxon>
        <taxon>Aspergillus</taxon>
        <taxon>Aspergillus subgen. Aspergillus</taxon>
    </lineage>
</organism>
<feature type="domain" description="Reverse transcriptase Ty1/copia-type" evidence="1">
    <location>
        <begin position="12"/>
        <end position="216"/>
    </location>
</feature>
<dbReference type="SUPFAM" id="SSF56672">
    <property type="entry name" value="DNA/RNA polymerases"/>
    <property type="match status" value="1"/>
</dbReference>
<evidence type="ECO:0000313" key="2">
    <source>
        <dbReference type="EMBL" id="ODM16146.1"/>
    </source>
</evidence>
<sequence>MDVEERSLVDKDTWAVVDRPDNAHVIPTIWIYTYKFDDEGFLKRAKARLCVQGNKQIMTHAETRAAALAARCFRTLMSLVAAFGQDTQRFDAINAFVNSLLDEVVYVEILPGRSNSDGKVLRLLRALYGLRRSPRLWQLELTRALHEIGLEPVNEEPCLFTGKRVIPMVYVDDIILAYYPGHIQDARFVAALLKKRYELRYEGEGDVFLGIKIIRDRANQVETGKLRGSGADCPDSLTGPIWQPRDITIVSRSRE</sequence>
<keyword evidence="3" id="KW-1185">Reference proteome</keyword>
<gene>
    <name evidence="2" type="ORF">SI65_08580</name>
</gene>
<reference evidence="2 3" key="1">
    <citation type="journal article" date="2016" name="BMC Genomics">
        <title>Comparative genomic and transcriptomic analyses of the Fuzhuan brick tea-fermentation fungus Aspergillus cristatus.</title>
        <authorList>
            <person name="Ge Y."/>
            <person name="Wang Y."/>
            <person name="Liu Y."/>
            <person name="Tan Y."/>
            <person name="Ren X."/>
            <person name="Zhang X."/>
            <person name="Hyde K.D."/>
            <person name="Liu Y."/>
            <person name="Liu Z."/>
        </authorList>
    </citation>
    <scope>NUCLEOTIDE SEQUENCE [LARGE SCALE GENOMIC DNA]</scope>
    <source>
        <strain evidence="2 3">GZAAS20.1005</strain>
    </source>
</reference>
<evidence type="ECO:0000313" key="3">
    <source>
        <dbReference type="Proteomes" id="UP000094569"/>
    </source>
</evidence>
<dbReference type="InterPro" id="IPR013103">
    <property type="entry name" value="RVT_2"/>
</dbReference>
<name>A0A1E3B6W3_ASPCR</name>
<evidence type="ECO:0000259" key="1">
    <source>
        <dbReference type="Pfam" id="PF07727"/>
    </source>
</evidence>
<accession>A0A1E3B6W3</accession>
<dbReference type="EMBL" id="JXNT01000013">
    <property type="protein sequence ID" value="ODM16146.1"/>
    <property type="molecule type" value="Genomic_DNA"/>
</dbReference>
<dbReference type="Pfam" id="PF07727">
    <property type="entry name" value="RVT_2"/>
    <property type="match status" value="1"/>
</dbReference>
<dbReference type="Proteomes" id="UP000094569">
    <property type="component" value="Unassembled WGS sequence"/>
</dbReference>
<dbReference type="OrthoDB" id="4501190at2759"/>